<organism evidence="2 3">
    <name type="scientific">Streptomyces marokkonensis</name>
    <dbReference type="NCBI Taxonomy" id="324855"/>
    <lineage>
        <taxon>Bacteria</taxon>
        <taxon>Bacillati</taxon>
        <taxon>Actinomycetota</taxon>
        <taxon>Actinomycetes</taxon>
        <taxon>Kitasatosporales</taxon>
        <taxon>Streptomycetaceae</taxon>
        <taxon>Streptomyces</taxon>
    </lineage>
</organism>
<evidence type="ECO:0000313" key="3">
    <source>
        <dbReference type="Proteomes" id="UP001500034"/>
    </source>
</evidence>
<feature type="domain" description="Condensation" evidence="1">
    <location>
        <begin position="11"/>
        <end position="188"/>
    </location>
</feature>
<dbReference type="RefSeq" id="WP_345596469.1">
    <property type="nucleotide sequence ID" value="NZ_BAABCQ010000169.1"/>
</dbReference>
<dbReference type="Proteomes" id="UP001500034">
    <property type="component" value="Unassembled WGS sequence"/>
</dbReference>
<evidence type="ECO:0000313" key="2">
    <source>
        <dbReference type="EMBL" id="GAA4005254.1"/>
    </source>
</evidence>
<accession>A0ABP7S1N1</accession>
<sequence>MPENVSSDTGRIPLSSRQDWCWEWTRSYDPASYSMDLTWALRLRGSLDVGALRDAVAEVTSRHDALRLALVTGTAHPLDDPRPVQRVTGGYVPLDVVGVGASHSSEEAIDRITSLPLDLTGPLVRLTLIRLAPDEHVFVLAFHHMVFDGASRRILMRELTEAYNRRMGAMSTPAPTADFSYVDFARRDNAPDVLASKRLRVADRARVLREHGSAEPLGGTGVALSALTGDYRLIPMTFTTGQVTSIRRSARAARISVYSLLLAALVRSVGEVYGRDRLVGTTIAHGRTEAGSTSAIGLFCAPVEMAFDLGVRDPADFLHHVHGAVRHAANLADLPSGEKASSVLVREGDDAFFRTCLSHLDFRLTGITGLVLDRPDGPIPFHGLDARLWEYPRTFPELIYASAQAARGNAGTLFLDLRMSDGELTGFLCYEAGYHDESSVRAVADLFRRLTVQLPLLTGRLQGA</sequence>
<dbReference type="Gene3D" id="3.30.559.10">
    <property type="entry name" value="Chloramphenicol acetyltransferase-like domain"/>
    <property type="match status" value="1"/>
</dbReference>
<proteinExistence type="predicted"/>
<dbReference type="InterPro" id="IPR023213">
    <property type="entry name" value="CAT-like_dom_sf"/>
</dbReference>
<dbReference type="InterPro" id="IPR001242">
    <property type="entry name" value="Condensation_dom"/>
</dbReference>
<comment type="caution">
    <text evidence="2">The sequence shown here is derived from an EMBL/GenBank/DDBJ whole genome shotgun (WGS) entry which is preliminary data.</text>
</comment>
<dbReference type="Pfam" id="PF00668">
    <property type="entry name" value="Condensation"/>
    <property type="match status" value="1"/>
</dbReference>
<evidence type="ECO:0000259" key="1">
    <source>
        <dbReference type="Pfam" id="PF00668"/>
    </source>
</evidence>
<dbReference type="SUPFAM" id="SSF52777">
    <property type="entry name" value="CoA-dependent acyltransferases"/>
    <property type="match status" value="2"/>
</dbReference>
<dbReference type="PANTHER" id="PTHR45527:SF1">
    <property type="entry name" value="FATTY ACID SYNTHASE"/>
    <property type="match status" value="1"/>
</dbReference>
<gene>
    <name evidence="2" type="ORF">GCM10022384_59600</name>
</gene>
<dbReference type="PANTHER" id="PTHR45527">
    <property type="entry name" value="NONRIBOSOMAL PEPTIDE SYNTHETASE"/>
    <property type="match status" value="1"/>
</dbReference>
<reference evidence="3" key="1">
    <citation type="journal article" date="2019" name="Int. J. Syst. Evol. Microbiol.">
        <title>The Global Catalogue of Microorganisms (GCM) 10K type strain sequencing project: providing services to taxonomists for standard genome sequencing and annotation.</title>
        <authorList>
            <consortium name="The Broad Institute Genomics Platform"/>
            <consortium name="The Broad Institute Genome Sequencing Center for Infectious Disease"/>
            <person name="Wu L."/>
            <person name="Ma J."/>
        </authorList>
    </citation>
    <scope>NUCLEOTIDE SEQUENCE [LARGE SCALE GENOMIC DNA]</scope>
    <source>
        <strain evidence="3">JCM 17027</strain>
    </source>
</reference>
<keyword evidence="3" id="KW-1185">Reference proteome</keyword>
<protein>
    <recommendedName>
        <fullName evidence="1">Condensation domain-containing protein</fullName>
    </recommendedName>
</protein>
<name>A0ABP7S1N1_9ACTN</name>
<dbReference type="EMBL" id="BAABCQ010000169">
    <property type="protein sequence ID" value="GAA4005254.1"/>
    <property type="molecule type" value="Genomic_DNA"/>
</dbReference>
<dbReference type="Gene3D" id="3.30.559.30">
    <property type="entry name" value="Nonribosomal peptide synthetase, condensation domain"/>
    <property type="match status" value="1"/>
</dbReference>